<organism evidence="2 3">
    <name type="scientific">Datura stramonium</name>
    <name type="common">Jimsonweed</name>
    <name type="synonym">Common thornapple</name>
    <dbReference type="NCBI Taxonomy" id="4076"/>
    <lineage>
        <taxon>Eukaryota</taxon>
        <taxon>Viridiplantae</taxon>
        <taxon>Streptophyta</taxon>
        <taxon>Embryophyta</taxon>
        <taxon>Tracheophyta</taxon>
        <taxon>Spermatophyta</taxon>
        <taxon>Magnoliopsida</taxon>
        <taxon>eudicotyledons</taxon>
        <taxon>Gunneridae</taxon>
        <taxon>Pentapetalae</taxon>
        <taxon>asterids</taxon>
        <taxon>lamiids</taxon>
        <taxon>Solanales</taxon>
        <taxon>Solanaceae</taxon>
        <taxon>Solanoideae</taxon>
        <taxon>Datureae</taxon>
        <taxon>Datura</taxon>
    </lineage>
</organism>
<reference evidence="2 3" key="1">
    <citation type="journal article" date="2021" name="BMC Genomics">
        <title>Datura genome reveals duplications of psychoactive alkaloid biosynthetic genes and high mutation rate following tissue culture.</title>
        <authorList>
            <person name="Rajewski A."/>
            <person name="Carter-House D."/>
            <person name="Stajich J."/>
            <person name="Litt A."/>
        </authorList>
    </citation>
    <scope>NUCLEOTIDE SEQUENCE [LARGE SCALE GENOMIC DNA]</scope>
    <source>
        <strain evidence="2">AR-01</strain>
    </source>
</reference>
<accession>A0ABS8VFA1</accession>
<evidence type="ECO:0000313" key="3">
    <source>
        <dbReference type="Proteomes" id="UP000823775"/>
    </source>
</evidence>
<comment type="caution">
    <text evidence="2">The sequence shown here is derived from an EMBL/GenBank/DDBJ whole genome shotgun (WGS) entry which is preliminary data.</text>
</comment>
<keyword evidence="3" id="KW-1185">Reference proteome</keyword>
<protein>
    <submittedName>
        <fullName evidence="2">Uncharacterized protein</fullName>
    </submittedName>
</protein>
<evidence type="ECO:0000313" key="2">
    <source>
        <dbReference type="EMBL" id="MCD9645926.1"/>
    </source>
</evidence>
<gene>
    <name evidence="2" type="ORF">HAX54_035332</name>
</gene>
<dbReference type="Proteomes" id="UP000823775">
    <property type="component" value="Unassembled WGS sequence"/>
</dbReference>
<dbReference type="EMBL" id="JACEIK010004608">
    <property type="protein sequence ID" value="MCD9645926.1"/>
    <property type="molecule type" value="Genomic_DNA"/>
</dbReference>
<name>A0ABS8VFA1_DATST</name>
<proteinExistence type="predicted"/>
<sequence length="92" mass="10309">MLGFIPAFNPLRVKSAHGRGRKERKTDSENDSDDPDGDGVGLAAMRSYWVGFLDYPREVPIGAFNDNGRVLTLCLYKSQFSYTHFIDPPLSI</sequence>
<evidence type="ECO:0000256" key="1">
    <source>
        <dbReference type="SAM" id="MobiDB-lite"/>
    </source>
</evidence>
<feature type="region of interest" description="Disordered" evidence="1">
    <location>
        <begin position="15"/>
        <end position="39"/>
    </location>
</feature>